<name>A0ABQ3FVS9_9BURK</name>
<organism evidence="1 2">
    <name type="scientific">Pseudorhodoferax aquiterrae</name>
    <dbReference type="NCBI Taxonomy" id="747304"/>
    <lineage>
        <taxon>Bacteria</taxon>
        <taxon>Pseudomonadati</taxon>
        <taxon>Pseudomonadota</taxon>
        <taxon>Betaproteobacteria</taxon>
        <taxon>Burkholderiales</taxon>
        <taxon>Comamonadaceae</taxon>
    </lineage>
</organism>
<dbReference type="InterPro" id="IPR021317">
    <property type="entry name" value="DUF2917"/>
</dbReference>
<evidence type="ECO:0008006" key="3">
    <source>
        <dbReference type="Google" id="ProtNLM"/>
    </source>
</evidence>
<sequence length="118" mass="12843">MAAGLPLHAARRRGAAHCKRTRENAMHQELTLDQACRRLHLPAGAVLHCHAGQLWLTREIPADGGPSPDIVLQPGQHHRVERAGPHFLTHLRGSGRAVRCSLELPVPGPAGRNVFSWG</sequence>
<proteinExistence type="predicted"/>
<dbReference type="EMBL" id="BMYK01000002">
    <property type="protein sequence ID" value="GHC71516.1"/>
    <property type="molecule type" value="Genomic_DNA"/>
</dbReference>
<dbReference type="Proteomes" id="UP000626210">
    <property type="component" value="Unassembled WGS sequence"/>
</dbReference>
<protein>
    <recommendedName>
        <fullName evidence="3">DUF2917 domain-containing protein</fullName>
    </recommendedName>
</protein>
<gene>
    <name evidence="1" type="ORF">GCM10007320_06600</name>
</gene>
<dbReference type="Pfam" id="PF11142">
    <property type="entry name" value="DUF2917"/>
    <property type="match status" value="1"/>
</dbReference>
<reference evidence="2" key="1">
    <citation type="journal article" date="2019" name="Int. J. Syst. Evol. Microbiol.">
        <title>The Global Catalogue of Microorganisms (GCM) 10K type strain sequencing project: providing services to taxonomists for standard genome sequencing and annotation.</title>
        <authorList>
            <consortium name="The Broad Institute Genomics Platform"/>
            <consortium name="The Broad Institute Genome Sequencing Center for Infectious Disease"/>
            <person name="Wu L."/>
            <person name="Ma J."/>
        </authorList>
    </citation>
    <scope>NUCLEOTIDE SEQUENCE [LARGE SCALE GENOMIC DNA]</scope>
    <source>
        <strain evidence="2">KCTC 23314</strain>
    </source>
</reference>
<keyword evidence="2" id="KW-1185">Reference proteome</keyword>
<comment type="caution">
    <text evidence="1">The sequence shown here is derived from an EMBL/GenBank/DDBJ whole genome shotgun (WGS) entry which is preliminary data.</text>
</comment>
<evidence type="ECO:0000313" key="1">
    <source>
        <dbReference type="EMBL" id="GHC71516.1"/>
    </source>
</evidence>
<evidence type="ECO:0000313" key="2">
    <source>
        <dbReference type="Proteomes" id="UP000626210"/>
    </source>
</evidence>
<accession>A0ABQ3FVS9</accession>